<proteinExistence type="predicted"/>
<gene>
    <name evidence="1" type="ORF">RHMOL_Rhmol02G0164100</name>
</gene>
<comment type="caution">
    <text evidence="1">The sequence shown here is derived from an EMBL/GenBank/DDBJ whole genome shotgun (WGS) entry which is preliminary data.</text>
</comment>
<keyword evidence="2" id="KW-1185">Reference proteome</keyword>
<dbReference type="Proteomes" id="UP001062846">
    <property type="component" value="Chromosome 2"/>
</dbReference>
<accession>A0ACC0PTW5</accession>
<reference evidence="1" key="1">
    <citation type="submission" date="2022-02" db="EMBL/GenBank/DDBJ databases">
        <title>Plant Genome Project.</title>
        <authorList>
            <person name="Zhang R.-G."/>
        </authorList>
    </citation>
    <scope>NUCLEOTIDE SEQUENCE</scope>
    <source>
        <strain evidence="1">AT1</strain>
    </source>
</reference>
<name>A0ACC0PTW5_RHOML</name>
<organism evidence="1 2">
    <name type="scientific">Rhododendron molle</name>
    <name type="common">Chinese azalea</name>
    <name type="synonym">Azalea mollis</name>
    <dbReference type="NCBI Taxonomy" id="49168"/>
    <lineage>
        <taxon>Eukaryota</taxon>
        <taxon>Viridiplantae</taxon>
        <taxon>Streptophyta</taxon>
        <taxon>Embryophyta</taxon>
        <taxon>Tracheophyta</taxon>
        <taxon>Spermatophyta</taxon>
        <taxon>Magnoliopsida</taxon>
        <taxon>eudicotyledons</taxon>
        <taxon>Gunneridae</taxon>
        <taxon>Pentapetalae</taxon>
        <taxon>asterids</taxon>
        <taxon>Ericales</taxon>
        <taxon>Ericaceae</taxon>
        <taxon>Ericoideae</taxon>
        <taxon>Rhodoreae</taxon>
        <taxon>Rhododendron</taxon>
    </lineage>
</organism>
<sequence length="115" mass="13146">MPAKLTDRHKEFEFRSNAHKIVQKSWKIDLATDRRSVGQGIEEVLTAKTSQLKLVCQRDLSSQLKMRTSCKMGYFFSPWVNGIHLVQSPMCFLPPLIVVKQFAILPFKGITDGDH</sequence>
<evidence type="ECO:0000313" key="2">
    <source>
        <dbReference type="Proteomes" id="UP001062846"/>
    </source>
</evidence>
<evidence type="ECO:0000313" key="1">
    <source>
        <dbReference type="EMBL" id="KAI8567998.1"/>
    </source>
</evidence>
<dbReference type="EMBL" id="CM046389">
    <property type="protein sequence ID" value="KAI8567998.1"/>
    <property type="molecule type" value="Genomic_DNA"/>
</dbReference>
<protein>
    <submittedName>
        <fullName evidence="1">Uncharacterized protein</fullName>
    </submittedName>
</protein>